<sequence>YPSFKYFQLRSLLQFPFNTHPQLVHHIFIGQETFIQSIFQKPDVKILQYKTGIAIPKENQTPIIFLQERGFPPKLTAFKTEQYCAERQGRFQILRQRHFVISSFTLKLQVVRDPSGKPLGGVGYSFIKTLAQYYNSTFDFSHEGVKNNKQMSNGSWNGLIGALIDSRADIAVWIGNTEKRNPYADFTTPAVNVPMVFFTSLPRATVKWNG</sequence>
<keyword evidence="6" id="KW-0472">Membrane</keyword>
<keyword evidence="5" id="KW-0406">Ion transport</keyword>
<dbReference type="GO" id="GO:0016020">
    <property type="term" value="C:membrane"/>
    <property type="evidence" value="ECO:0007669"/>
    <property type="project" value="UniProtKB-SubCell"/>
</dbReference>
<protein>
    <recommendedName>
        <fullName evidence="11">Ionotropic glutamate receptor L-glutamate and glycine-binding domain-containing protein</fullName>
    </recommendedName>
</protein>
<keyword evidence="4" id="KW-1133">Transmembrane helix</keyword>
<comment type="subcellular location">
    <subcellularLocation>
        <location evidence="1">Membrane</location>
        <topology evidence="1">Multi-pass membrane protein</topology>
    </subcellularLocation>
</comment>
<keyword evidence="7" id="KW-0675">Receptor</keyword>
<organism evidence="12 13">
    <name type="scientific">Allacma fusca</name>
    <dbReference type="NCBI Taxonomy" id="39272"/>
    <lineage>
        <taxon>Eukaryota</taxon>
        <taxon>Metazoa</taxon>
        <taxon>Ecdysozoa</taxon>
        <taxon>Arthropoda</taxon>
        <taxon>Hexapoda</taxon>
        <taxon>Collembola</taxon>
        <taxon>Symphypleona</taxon>
        <taxon>Sminthuridae</taxon>
        <taxon>Allacma</taxon>
    </lineage>
</organism>
<evidence type="ECO:0000256" key="10">
    <source>
        <dbReference type="ARBA" id="ARBA00023303"/>
    </source>
</evidence>
<evidence type="ECO:0000313" key="13">
    <source>
        <dbReference type="Proteomes" id="UP000708208"/>
    </source>
</evidence>
<dbReference type="GO" id="GO:0015276">
    <property type="term" value="F:ligand-gated monoatomic ion channel activity"/>
    <property type="evidence" value="ECO:0007669"/>
    <property type="project" value="InterPro"/>
</dbReference>
<keyword evidence="9" id="KW-1071">Ligand-gated ion channel</keyword>
<proteinExistence type="predicted"/>
<keyword evidence="10" id="KW-0407">Ion channel</keyword>
<feature type="non-terminal residue" evidence="12">
    <location>
        <position position="1"/>
    </location>
</feature>
<dbReference type="Proteomes" id="UP000708208">
    <property type="component" value="Unassembled WGS sequence"/>
</dbReference>
<keyword evidence="13" id="KW-1185">Reference proteome</keyword>
<dbReference type="Pfam" id="PF10613">
    <property type="entry name" value="Lig_chan-Glu_bd"/>
    <property type="match status" value="1"/>
</dbReference>
<keyword evidence="8" id="KW-0325">Glycoprotein</keyword>
<evidence type="ECO:0000256" key="4">
    <source>
        <dbReference type="ARBA" id="ARBA00022989"/>
    </source>
</evidence>
<evidence type="ECO:0000256" key="7">
    <source>
        <dbReference type="ARBA" id="ARBA00023170"/>
    </source>
</evidence>
<evidence type="ECO:0000259" key="11">
    <source>
        <dbReference type="Pfam" id="PF10613"/>
    </source>
</evidence>
<gene>
    <name evidence="12" type="ORF">AFUS01_LOCUS36400</name>
</gene>
<evidence type="ECO:0000256" key="9">
    <source>
        <dbReference type="ARBA" id="ARBA00023286"/>
    </source>
</evidence>
<dbReference type="OrthoDB" id="6364239at2759"/>
<accession>A0A8J2L7A8</accession>
<comment type="caution">
    <text evidence="12">The sequence shown here is derived from an EMBL/GenBank/DDBJ whole genome shotgun (WGS) entry which is preliminary data.</text>
</comment>
<keyword evidence="3" id="KW-0812">Transmembrane</keyword>
<evidence type="ECO:0000256" key="1">
    <source>
        <dbReference type="ARBA" id="ARBA00004141"/>
    </source>
</evidence>
<dbReference type="AlphaFoldDB" id="A0A8J2L7A8"/>
<evidence type="ECO:0000256" key="6">
    <source>
        <dbReference type="ARBA" id="ARBA00023136"/>
    </source>
</evidence>
<dbReference type="InterPro" id="IPR019594">
    <property type="entry name" value="Glu/Gly-bd"/>
</dbReference>
<evidence type="ECO:0000256" key="3">
    <source>
        <dbReference type="ARBA" id="ARBA00022692"/>
    </source>
</evidence>
<name>A0A8J2L7A8_9HEXA</name>
<evidence type="ECO:0000256" key="5">
    <source>
        <dbReference type="ARBA" id="ARBA00023065"/>
    </source>
</evidence>
<feature type="non-terminal residue" evidence="12">
    <location>
        <position position="210"/>
    </location>
</feature>
<reference evidence="12" key="1">
    <citation type="submission" date="2021-06" db="EMBL/GenBank/DDBJ databases">
        <authorList>
            <person name="Hodson N. C."/>
            <person name="Mongue J. A."/>
            <person name="Jaron S. K."/>
        </authorList>
    </citation>
    <scope>NUCLEOTIDE SEQUENCE</scope>
</reference>
<feature type="domain" description="Ionotropic glutamate receptor L-glutamate and glycine-binding" evidence="11">
    <location>
        <begin position="119"/>
        <end position="197"/>
    </location>
</feature>
<evidence type="ECO:0000256" key="8">
    <source>
        <dbReference type="ARBA" id="ARBA00023180"/>
    </source>
</evidence>
<keyword evidence="2" id="KW-0813">Transport</keyword>
<evidence type="ECO:0000313" key="12">
    <source>
        <dbReference type="EMBL" id="CAG7826345.1"/>
    </source>
</evidence>
<evidence type="ECO:0000256" key="2">
    <source>
        <dbReference type="ARBA" id="ARBA00022448"/>
    </source>
</evidence>
<dbReference type="EMBL" id="CAJVCH010539465">
    <property type="protein sequence ID" value="CAG7826345.1"/>
    <property type="molecule type" value="Genomic_DNA"/>
</dbReference>